<evidence type="ECO:0000256" key="2">
    <source>
        <dbReference type="SAM" id="Phobius"/>
    </source>
</evidence>
<feature type="compositionally biased region" description="Basic residues" evidence="1">
    <location>
        <begin position="183"/>
        <end position="197"/>
    </location>
</feature>
<protein>
    <recommendedName>
        <fullName evidence="3">DUF2726 domain-containing protein</fullName>
    </recommendedName>
</protein>
<keyword evidence="2" id="KW-0472">Membrane</keyword>
<accession>A0A839T5X4</accession>
<dbReference type="AlphaFoldDB" id="A0A839T5X4"/>
<dbReference type="Pfam" id="PF10881">
    <property type="entry name" value="DUF2726"/>
    <property type="match status" value="1"/>
</dbReference>
<evidence type="ECO:0000313" key="4">
    <source>
        <dbReference type="EMBL" id="MBB3103083.1"/>
    </source>
</evidence>
<dbReference type="Proteomes" id="UP000549250">
    <property type="component" value="Unassembled WGS sequence"/>
</dbReference>
<keyword evidence="2" id="KW-1133">Transmembrane helix</keyword>
<evidence type="ECO:0000256" key="1">
    <source>
        <dbReference type="SAM" id="MobiDB-lite"/>
    </source>
</evidence>
<gene>
    <name evidence="4" type="ORF">FHR87_001478</name>
</gene>
<keyword evidence="2" id="KW-0812">Transmembrane</keyword>
<proteinExistence type="predicted"/>
<evidence type="ECO:0000313" key="5">
    <source>
        <dbReference type="Proteomes" id="UP000549250"/>
    </source>
</evidence>
<comment type="caution">
    <text evidence="4">The sequence shown here is derived from an EMBL/GenBank/DDBJ whole genome shotgun (WGS) entry which is preliminary data.</text>
</comment>
<evidence type="ECO:0000259" key="3">
    <source>
        <dbReference type="Pfam" id="PF10881"/>
    </source>
</evidence>
<sequence length="197" mass="22337">MQFVEVVDAVKPFLSWPLALGGLGAVVLGLTVKTFRTPKLPYRRREALFTPAEKRFLKAIDGAIGDDFHLFGKVRIADVIEVSPMRNGRDWWRAFTRISSKHLDYVICDRNSLVVLCAIELDDSSHARPDRQERDVFVDAVCRAAGVPLLRFVNKASYSVPEVRSRILQAIRDQKTNVERPAPRRKKAARPAASKRR</sequence>
<feature type="transmembrane region" description="Helical" evidence="2">
    <location>
        <begin position="13"/>
        <end position="35"/>
    </location>
</feature>
<name>A0A839T5X4_AZOMA</name>
<feature type="domain" description="DUF2726" evidence="3">
    <location>
        <begin position="46"/>
        <end position="169"/>
    </location>
</feature>
<dbReference type="InterPro" id="IPR024402">
    <property type="entry name" value="DUF2726"/>
</dbReference>
<dbReference type="RefSeq" id="WP_183166044.1">
    <property type="nucleotide sequence ID" value="NZ_JACHXI010000005.1"/>
</dbReference>
<keyword evidence="5" id="KW-1185">Reference proteome</keyword>
<feature type="region of interest" description="Disordered" evidence="1">
    <location>
        <begin position="174"/>
        <end position="197"/>
    </location>
</feature>
<reference evidence="4 5" key="1">
    <citation type="submission" date="2020-08" db="EMBL/GenBank/DDBJ databases">
        <title>Genomic Encyclopedia of Type Strains, Phase III (KMG-III): the genomes of soil and plant-associated and newly described type strains.</title>
        <authorList>
            <person name="Whitman W."/>
        </authorList>
    </citation>
    <scope>NUCLEOTIDE SEQUENCE [LARGE SCALE GENOMIC DNA]</scope>
    <source>
        <strain evidence="4 5">CECT 4462</strain>
    </source>
</reference>
<dbReference type="EMBL" id="JACHXI010000005">
    <property type="protein sequence ID" value="MBB3103083.1"/>
    <property type="molecule type" value="Genomic_DNA"/>
</dbReference>
<organism evidence="4 5">
    <name type="scientific">Azomonas macrocytogenes</name>
    <name type="common">Azotobacter macrocytogenes</name>
    <dbReference type="NCBI Taxonomy" id="69962"/>
    <lineage>
        <taxon>Bacteria</taxon>
        <taxon>Pseudomonadati</taxon>
        <taxon>Pseudomonadota</taxon>
        <taxon>Gammaproteobacteria</taxon>
        <taxon>Pseudomonadales</taxon>
        <taxon>Pseudomonadaceae</taxon>
        <taxon>Azomonas</taxon>
    </lineage>
</organism>